<comment type="caution">
    <text evidence="1">The sequence shown here is derived from an EMBL/GenBank/DDBJ whole genome shotgun (WGS) entry which is preliminary data.</text>
</comment>
<protein>
    <submittedName>
        <fullName evidence="1">Uncharacterized protein</fullName>
    </submittedName>
</protein>
<dbReference type="Proteomes" id="UP000295636">
    <property type="component" value="Unassembled WGS sequence"/>
</dbReference>
<accession>A0A4R5KJ87</accession>
<sequence>MSENRKLPDVWIARDGSDAAAASAESEWAAGYLAGILRSKELTVIQSDRPSAGGGAKLSIVLTGSDAAAARSAAEQQGIGLPEAAEAFAIIRHAAANELIAVGADVRGLVYAVLELADTVKHSADPLEALTSIRSFAEKPTNRVRSVTRLFSSEAEDKAWFYDEGFWESYLTELATHRFNRFTLGTGAGYDYLIDKIVEDTYLCFIYPYLLPVPGYSVYVDGLADTEREKNLQMLQYIGEQAKLRGLTFRLGLWNHAYDYGPDNTNTRYKINGLDASNHASYCRDALKLLLQACPAIEGITFRVHFEGGVPEPTHDFWRVVMEGLQDAGRSVEVDFHAKGVNGELVDIALNTGMPVVLSTKFWGEHMGLSYHQASIRDREFVPRPLGARAKSAHFGIGNSNLKQGGMDVTSKRSYTRYGFADYYRDDRKYGIVHRVWPGTQRVLTWGDPEQAAGYGRSAGFCGSLGVEWFEPLSFKGRKGSGSPGGRELYADESLRLGVRDWSKFSYTYRLLGRLSYDPDADPETWRRFLRSEFQDAATACEAAMAYASRILPLILVAHAPSVANNVYWPEMYANMPLFRSGERIENIYQAYGYPYNYDFDTPAPHTFGSASPLDPVLIYGVNEFADDILAGKRRGKYSPLEIADWLDDLAGHAELTLSESQERIRYGHAPSFRRWAADVRIMAGIGRFFSQKFRAGLAYALFERAGDAGLLKEAIHYYHAARDHWKRVIEASSDVYKEDLTFGRAHYSRGHWSDRLSDIDKDIQTIERIYSELQAGTSPEVRTMDDMLAAVPRGERPPGVHAPVSSFIKGEPMEAQLTFTGAASGLHVLLHYRHVNQAESYATLDMERQGDSFRAWIPAAYTMSPYPIAYFFEVRTSNGDAWMIPGFENRLSNQPYYIIQTKKDRSE</sequence>
<evidence type="ECO:0000313" key="2">
    <source>
        <dbReference type="Proteomes" id="UP000295636"/>
    </source>
</evidence>
<dbReference type="OrthoDB" id="2486143at2"/>
<organism evidence="1 2">
    <name type="scientific">Paenibacillus piri</name>
    <dbReference type="NCBI Taxonomy" id="2547395"/>
    <lineage>
        <taxon>Bacteria</taxon>
        <taxon>Bacillati</taxon>
        <taxon>Bacillota</taxon>
        <taxon>Bacilli</taxon>
        <taxon>Bacillales</taxon>
        <taxon>Paenibacillaceae</taxon>
        <taxon>Paenibacillus</taxon>
    </lineage>
</organism>
<dbReference type="EMBL" id="SMRT01000011">
    <property type="protein sequence ID" value="TDF95192.1"/>
    <property type="molecule type" value="Genomic_DNA"/>
</dbReference>
<reference evidence="1 2" key="1">
    <citation type="submission" date="2019-03" db="EMBL/GenBank/DDBJ databases">
        <title>This is whole genome sequence of Paenibacillus sp MS74 strain.</title>
        <authorList>
            <person name="Trinh H.N."/>
        </authorList>
    </citation>
    <scope>NUCLEOTIDE SEQUENCE [LARGE SCALE GENOMIC DNA]</scope>
    <source>
        <strain evidence="1 2">MS74</strain>
    </source>
</reference>
<gene>
    <name evidence="1" type="ORF">E1757_21985</name>
</gene>
<evidence type="ECO:0000313" key="1">
    <source>
        <dbReference type="EMBL" id="TDF95192.1"/>
    </source>
</evidence>
<dbReference type="RefSeq" id="WP_133232108.1">
    <property type="nucleotide sequence ID" value="NZ_SMRT01000011.1"/>
</dbReference>
<keyword evidence="2" id="KW-1185">Reference proteome</keyword>
<dbReference type="AlphaFoldDB" id="A0A4R5KJ87"/>
<name>A0A4R5KJ87_9BACL</name>
<proteinExistence type="predicted"/>